<protein>
    <submittedName>
        <fullName evidence="2">Transposase</fullName>
    </submittedName>
</protein>
<evidence type="ECO:0000313" key="2">
    <source>
        <dbReference type="WBParaSite" id="HPBE_0001081401-mRNA-1"/>
    </source>
</evidence>
<proteinExistence type="predicted"/>
<sequence length="44" mass="5063">LLILKVIGQIRLWRSRAMADPKGQHWIVEDMPIGRNPWNPGALD</sequence>
<accession>A0A183FSB3</accession>
<dbReference type="Proteomes" id="UP000050761">
    <property type="component" value="Unassembled WGS sequence"/>
</dbReference>
<organism evidence="1 2">
    <name type="scientific">Heligmosomoides polygyrus</name>
    <name type="common">Parasitic roundworm</name>
    <dbReference type="NCBI Taxonomy" id="6339"/>
    <lineage>
        <taxon>Eukaryota</taxon>
        <taxon>Metazoa</taxon>
        <taxon>Ecdysozoa</taxon>
        <taxon>Nematoda</taxon>
        <taxon>Chromadorea</taxon>
        <taxon>Rhabditida</taxon>
        <taxon>Rhabditina</taxon>
        <taxon>Rhabditomorpha</taxon>
        <taxon>Strongyloidea</taxon>
        <taxon>Heligmosomidae</taxon>
        <taxon>Heligmosomoides</taxon>
    </lineage>
</organism>
<dbReference type="WBParaSite" id="HPBE_0001081401-mRNA-1">
    <property type="protein sequence ID" value="HPBE_0001081401-mRNA-1"/>
    <property type="gene ID" value="HPBE_0001081401"/>
</dbReference>
<dbReference type="AlphaFoldDB" id="A0A183FSB3"/>
<evidence type="ECO:0000313" key="1">
    <source>
        <dbReference type="Proteomes" id="UP000050761"/>
    </source>
</evidence>
<name>A0A183FSB3_HELPZ</name>
<reference evidence="2" key="1">
    <citation type="submission" date="2019-09" db="UniProtKB">
        <authorList>
            <consortium name="WormBaseParasite"/>
        </authorList>
    </citation>
    <scope>IDENTIFICATION</scope>
</reference>
<keyword evidence="1" id="KW-1185">Reference proteome</keyword>